<comment type="caution">
    <text evidence="7">The sequence shown here is derived from an EMBL/GenBank/DDBJ whole genome shotgun (WGS) entry which is preliminary data.</text>
</comment>
<dbReference type="GO" id="GO:0046872">
    <property type="term" value="F:metal ion binding"/>
    <property type="evidence" value="ECO:0007669"/>
    <property type="project" value="UniProtKB-KW"/>
</dbReference>
<protein>
    <recommendedName>
        <fullName evidence="6">Fe2OG dioxygenase domain-containing protein</fullName>
    </recommendedName>
</protein>
<dbReference type="Proteomes" id="UP000230002">
    <property type="component" value="Unassembled WGS sequence"/>
</dbReference>
<dbReference type="PANTHER" id="PTHR10209:SF881">
    <property type="entry name" value="FI07970P-RELATED"/>
    <property type="match status" value="1"/>
</dbReference>
<dbReference type="Pfam" id="PF14226">
    <property type="entry name" value="DIOX_N"/>
    <property type="match status" value="1"/>
</dbReference>
<dbReference type="AlphaFoldDB" id="A0A2G8S4F6"/>
<dbReference type="GO" id="GO:0016491">
    <property type="term" value="F:oxidoreductase activity"/>
    <property type="evidence" value="ECO:0007669"/>
    <property type="project" value="UniProtKB-KW"/>
</dbReference>
<dbReference type="InterPro" id="IPR027443">
    <property type="entry name" value="IPNS-like_sf"/>
</dbReference>
<dbReference type="SUPFAM" id="SSF51197">
    <property type="entry name" value="Clavaminate synthase-like"/>
    <property type="match status" value="1"/>
</dbReference>
<evidence type="ECO:0000256" key="4">
    <source>
        <dbReference type="ARBA" id="ARBA00023004"/>
    </source>
</evidence>
<evidence type="ECO:0000256" key="3">
    <source>
        <dbReference type="ARBA" id="ARBA00023002"/>
    </source>
</evidence>
<gene>
    <name evidence="7" type="ORF">GSI_08694</name>
</gene>
<accession>A0A2G8S4F6</accession>
<dbReference type="InterPro" id="IPR026992">
    <property type="entry name" value="DIOX_N"/>
</dbReference>
<comment type="similarity">
    <text evidence="1 5">Belongs to the iron/ascorbate-dependent oxidoreductase family.</text>
</comment>
<evidence type="ECO:0000259" key="6">
    <source>
        <dbReference type="PROSITE" id="PS51471"/>
    </source>
</evidence>
<name>A0A2G8S4F6_9APHY</name>
<organism evidence="7 8">
    <name type="scientific">Ganoderma sinense ZZ0214-1</name>
    <dbReference type="NCBI Taxonomy" id="1077348"/>
    <lineage>
        <taxon>Eukaryota</taxon>
        <taxon>Fungi</taxon>
        <taxon>Dikarya</taxon>
        <taxon>Basidiomycota</taxon>
        <taxon>Agaricomycotina</taxon>
        <taxon>Agaricomycetes</taxon>
        <taxon>Polyporales</taxon>
        <taxon>Polyporaceae</taxon>
        <taxon>Ganoderma</taxon>
    </lineage>
</organism>
<dbReference type="OrthoDB" id="406156at2759"/>
<dbReference type="Gene3D" id="2.60.120.330">
    <property type="entry name" value="B-lactam Antibiotic, Isopenicillin N Synthase, Chain"/>
    <property type="match status" value="1"/>
</dbReference>
<proteinExistence type="inferred from homology"/>
<dbReference type="PROSITE" id="PS51471">
    <property type="entry name" value="FE2OG_OXY"/>
    <property type="match status" value="1"/>
</dbReference>
<keyword evidence="4 5" id="KW-0408">Iron</keyword>
<keyword evidence="2 5" id="KW-0479">Metal-binding</keyword>
<evidence type="ECO:0000256" key="1">
    <source>
        <dbReference type="ARBA" id="ARBA00008056"/>
    </source>
</evidence>
<evidence type="ECO:0000256" key="5">
    <source>
        <dbReference type="RuleBase" id="RU003682"/>
    </source>
</evidence>
<dbReference type="PRINTS" id="PR00682">
    <property type="entry name" value="IPNSYNTHASE"/>
</dbReference>
<dbReference type="EMBL" id="AYKW01000023">
    <property type="protein sequence ID" value="PIL28652.1"/>
    <property type="molecule type" value="Genomic_DNA"/>
</dbReference>
<evidence type="ECO:0000313" key="7">
    <source>
        <dbReference type="EMBL" id="PIL28652.1"/>
    </source>
</evidence>
<reference evidence="7 8" key="1">
    <citation type="journal article" date="2015" name="Sci. Rep.">
        <title>Chromosome-level genome map provides insights into diverse defense mechanisms in the medicinal fungus Ganoderma sinense.</title>
        <authorList>
            <person name="Zhu Y."/>
            <person name="Xu J."/>
            <person name="Sun C."/>
            <person name="Zhou S."/>
            <person name="Xu H."/>
            <person name="Nelson D.R."/>
            <person name="Qian J."/>
            <person name="Song J."/>
            <person name="Luo H."/>
            <person name="Xiang L."/>
            <person name="Li Y."/>
            <person name="Xu Z."/>
            <person name="Ji A."/>
            <person name="Wang L."/>
            <person name="Lu S."/>
            <person name="Hayward A."/>
            <person name="Sun W."/>
            <person name="Li X."/>
            <person name="Schwartz D.C."/>
            <person name="Wang Y."/>
            <person name="Chen S."/>
        </authorList>
    </citation>
    <scope>NUCLEOTIDE SEQUENCE [LARGE SCALE GENOMIC DNA]</scope>
    <source>
        <strain evidence="7 8">ZZ0214-1</strain>
    </source>
</reference>
<evidence type="ECO:0000256" key="2">
    <source>
        <dbReference type="ARBA" id="ARBA00022723"/>
    </source>
</evidence>
<feature type="domain" description="Fe2OG dioxygenase" evidence="6">
    <location>
        <begin position="213"/>
        <end position="326"/>
    </location>
</feature>
<dbReference type="InterPro" id="IPR005123">
    <property type="entry name" value="Oxoglu/Fe-dep_dioxygenase_dom"/>
</dbReference>
<dbReference type="InterPro" id="IPR044861">
    <property type="entry name" value="IPNS-like_FE2OG_OXY"/>
</dbReference>
<dbReference type="PANTHER" id="PTHR10209">
    <property type="entry name" value="OXIDOREDUCTASE, 2OG-FE II OXYGENASE FAMILY PROTEIN"/>
    <property type="match status" value="1"/>
</dbReference>
<sequence>MDISWAMRMYARSFRGALDCRCILYLGSLNIMPAPTIPYAPRYVPGPATKEDMDWADLPIIDFSKVGTPEGRAELTPAMRDGMHTHGFVYIINHGLTQPQRDRMFDIADVAFAQVPEDEKKQFTANFKETGLYSGYKLRQYWHIDNGVRDQIEHFNTNRQIYGRDIYPKALQPFLPEMRAFAEYNHYNILHPILRLLALGMELPEEIFVDMHKFEAPGETWLRMMKYYPRSEEDETNSKNVWLKGHTDFGTITILWSQPVTALQILSHDGKWRWIRHIDNALVVNIGDAMELLSGGFYKGTIHRVVQPPADQRGRERLGVFYFALADDGVRLVPRVESPVLQRVGVQRRVADGDAPTMETLRRARTAAYGTSTLKRRADGHEEEELAGMTVKHFN</sequence>
<keyword evidence="3 5" id="KW-0560">Oxidoreductase</keyword>
<dbReference type="Pfam" id="PF03171">
    <property type="entry name" value="2OG-FeII_Oxy"/>
    <property type="match status" value="1"/>
</dbReference>
<keyword evidence="8" id="KW-1185">Reference proteome</keyword>
<dbReference type="STRING" id="1077348.A0A2G8S4F6"/>
<evidence type="ECO:0000313" key="8">
    <source>
        <dbReference type="Proteomes" id="UP000230002"/>
    </source>
</evidence>